<protein>
    <submittedName>
        <fullName evidence="2">EcKinase 1</fullName>
    </submittedName>
    <submittedName>
        <fullName evidence="4">Uncharacterized protein LOC108668592</fullName>
    </submittedName>
</protein>
<dbReference type="Proteomes" id="UP000694843">
    <property type="component" value="Unplaced"/>
</dbReference>
<reference evidence="4" key="4">
    <citation type="submission" date="2025-04" db="UniProtKB">
        <authorList>
            <consortium name="RefSeq"/>
        </authorList>
    </citation>
    <scope>IDENTIFICATION</scope>
    <source>
        <tissue evidence="4">Whole organism</tissue>
    </source>
</reference>
<dbReference type="KEGG" id="hazt:108668592"/>
<dbReference type="InterPro" id="IPR011009">
    <property type="entry name" value="Kinase-like_dom_sf"/>
</dbReference>
<dbReference type="GO" id="GO:0016301">
    <property type="term" value="F:kinase activity"/>
    <property type="evidence" value="ECO:0007669"/>
    <property type="project" value="UniProtKB-KW"/>
</dbReference>
<dbReference type="PANTHER" id="PTHR11012:SF58">
    <property type="entry name" value="CHK KINASE-LIKE DOMAIN-CONTAINING PROTEIN"/>
    <property type="match status" value="1"/>
</dbReference>
<dbReference type="OrthoDB" id="191037at2759"/>
<keyword evidence="2" id="KW-0418">Kinase</keyword>
<proteinExistence type="predicted"/>
<evidence type="ECO:0000313" key="4">
    <source>
        <dbReference type="RefSeq" id="XP_018011322.1"/>
    </source>
</evidence>
<sequence length="476" mass="54299">MKTPSNACAITHEWVEFVVQQYEAKKTQPNISIKLTSFNVAQATKPGESFNAELVLLTASAELHQQSNDSESSPPLKKDYSFIVKFLSLDPFSRELIKIAKYHVRELMMYSNVVSDLNSHWLANAVNQDEDQRLCVPEYIYGICNASEYVLVMENCKANRFELKDKTQGLDLEHTMLAVQHIARLHALSRSYSLSSDLCKEYPMFKFDPVVSSLFKPVVITAIENAIKYLRTLPEHKEILAKLEKGRHGLSQKYQRMWDDQSRHQMLCLTHGDYWINNLLFRYNLNEEDGQHKLEDIKLIDWQIAQWSNPVFDLHYLLNTSTTAALRENHLNAILRHYHTTFMSISDNLKTPVPDWNFEQFMAEFGRTSLVGFLMGMCLIQGTLSKAGEKINPNAGSSSGRPGRSLTGKFKSVAAKVIVPVAVRPSSQFIIKMAIKKMLSPIAQELIEGKNTIMNDRFMELLLEAEKKGLLDVLSM</sequence>
<name>A0A6A0GR82_HYAAZ</name>
<dbReference type="Proteomes" id="UP000711488">
    <property type="component" value="Unassembled WGS sequence"/>
</dbReference>
<dbReference type="InterPro" id="IPR015897">
    <property type="entry name" value="CHK_kinase-like"/>
</dbReference>
<dbReference type="InterPro" id="IPR004119">
    <property type="entry name" value="EcKL"/>
</dbReference>
<evidence type="ECO:0000313" key="3">
    <source>
        <dbReference type="Proteomes" id="UP000694843"/>
    </source>
</evidence>
<reference evidence="2" key="2">
    <citation type="journal article" date="2018" name="Environ. Sci. Technol.">
        <title>The Toxicogenome of Hyalella azteca: A Model for Sediment Ecotoxicology and Evolutionary Toxicology.</title>
        <authorList>
            <person name="Poynton H.C."/>
            <person name="Hasenbein S."/>
            <person name="Benoit J.B."/>
            <person name="Sepulveda M.S."/>
            <person name="Poelchau M.F."/>
            <person name="Hughes D.S.T."/>
            <person name="Murali S.C."/>
            <person name="Chen S."/>
            <person name="Glastad K.M."/>
            <person name="Goodisman M.A.D."/>
            <person name="Werren J.H."/>
            <person name="Vineis J.H."/>
            <person name="Bowen J.L."/>
            <person name="Friedrich M."/>
            <person name="Jones J."/>
            <person name="Robertson H.M."/>
            <person name="Feyereisen R."/>
            <person name="Mechler-Hickson A."/>
            <person name="Mathers N."/>
            <person name="Lee C.E."/>
            <person name="Colbourne J.K."/>
            <person name="Biales A."/>
            <person name="Johnston J.S."/>
            <person name="Wellborn G.A."/>
            <person name="Rosendale A.J."/>
            <person name="Cridge A.G."/>
            <person name="Munoz-Torres M.C."/>
            <person name="Bain P.A."/>
            <person name="Manny A.R."/>
            <person name="Major K.M."/>
            <person name="Lambert F.N."/>
            <person name="Vulpe C.D."/>
            <person name="Tuck P."/>
            <person name="Blalock B.J."/>
            <person name="Lin Y.Y."/>
            <person name="Smith M.E."/>
            <person name="Ochoa-Acuna H."/>
            <person name="Chen M.M."/>
            <person name="Childers C.P."/>
            <person name="Qu J."/>
            <person name="Dugan S."/>
            <person name="Lee S.L."/>
            <person name="Chao H."/>
            <person name="Dinh H."/>
            <person name="Han Y."/>
            <person name="Doddapaneni H."/>
            <person name="Worley K.C."/>
            <person name="Muzny D.M."/>
            <person name="Gibbs R.A."/>
            <person name="Richards S."/>
        </authorList>
    </citation>
    <scope>NUCLEOTIDE SEQUENCE</scope>
    <source>
        <strain evidence="2">HAZT.00-mixed</strain>
        <tissue evidence="2">Whole organism</tissue>
    </source>
</reference>
<dbReference type="Pfam" id="PF02958">
    <property type="entry name" value="EcKL"/>
    <property type="match status" value="1"/>
</dbReference>
<dbReference type="SMART" id="SM00587">
    <property type="entry name" value="CHK"/>
    <property type="match status" value="1"/>
</dbReference>
<keyword evidence="2" id="KW-0808">Transferase</keyword>
<dbReference type="SUPFAM" id="SSF56112">
    <property type="entry name" value="Protein kinase-like (PK-like)"/>
    <property type="match status" value="1"/>
</dbReference>
<dbReference type="PANTHER" id="PTHR11012">
    <property type="entry name" value="PROTEIN KINASE-LIKE DOMAIN-CONTAINING"/>
    <property type="match status" value="1"/>
</dbReference>
<reference evidence="2" key="3">
    <citation type="submission" date="2019-06" db="EMBL/GenBank/DDBJ databases">
        <authorList>
            <person name="Poynton C."/>
            <person name="Hasenbein S."/>
            <person name="Benoit J.B."/>
            <person name="Sepulveda M.S."/>
            <person name="Poelchau M.F."/>
            <person name="Murali S.C."/>
            <person name="Chen S."/>
            <person name="Glastad K.M."/>
            <person name="Werren J.H."/>
            <person name="Vineis J.H."/>
            <person name="Bowen J.L."/>
            <person name="Friedrich M."/>
            <person name="Jones J."/>
            <person name="Robertson H.M."/>
            <person name="Feyereisen R."/>
            <person name="Mechler-Hickson A."/>
            <person name="Mathers N."/>
            <person name="Lee C.E."/>
            <person name="Colbourne J.K."/>
            <person name="Biales A."/>
            <person name="Johnston J.S."/>
            <person name="Wellborn G.A."/>
            <person name="Rosendale A.J."/>
            <person name="Cridge A.G."/>
            <person name="Munoz-Torres M.C."/>
            <person name="Bain P.A."/>
            <person name="Manny A.R."/>
            <person name="Major K.M."/>
            <person name="Lambert F.N."/>
            <person name="Vulpe C.D."/>
            <person name="Tuck P."/>
            <person name="Blalock B.J."/>
            <person name="Lin Y.-Y."/>
            <person name="Smith M.E."/>
            <person name="Ochoa-Acuna H."/>
            <person name="Chen M.-J.M."/>
            <person name="Childers C.P."/>
            <person name="Qu J."/>
            <person name="Dugan S."/>
            <person name="Lee S.L."/>
            <person name="Chao H."/>
            <person name="Dinh H."/>
            <person name="Han Y."/>
            <person name="Doddapaneni H."/>
            <person name="Worley K.C."/>
            <person name="Muzny D.M."/>
            <person name="Gibbs R.A."/>
            <person name="Richards S."/>
        </authorList>
    </citation>
    <scope>NUCLEOTIDE SEQUENCE</scope>
    <source>
        <strain evidence="2">HAZT.00-mixed</strain>
        <tissue evidence="2">Whole organism</tissue>
    </source>
</reference>
<evidence type="ECO:0000313" key="2">
    <source>
        <dbReference type="EMBL" id="KAA0185295.1"/>
    </source>
</evidence>
<accession>A0A6A0GR82</accession>
<gene>
    <name evidence="4" type="primary">LOC108668592</name>
    <name evidence="2" type="ORF">HAZT_HAZT005203</name>
</gene>
<keyword evidence="3" id="KW-1185">Reference proteome</keyword>
<evidence type="ECO:0000259" key="1">
    <source>
        <dbReference type="SMART" id="SM00587"/>
    </source>
</evidence>
<dbReference type="RefSeq" id="XP_018011322.1">
    <property type="nucleotide sequence ID" value="XM_018155833.2"/>
</dbReference>
<feature type="domain" description="CHK kinase-like" evidence="1">
    <location>
        <begin position="151"/>
        <end position="351"/>
    </location>
</feature>
<reference evidence="2" key="1">
    <citation type="submission" date="2014-08" db="EMBL/GenBank/DDBJ databases">
        <authorList>
            <person name="Murali S."/>
            <person name="Richards S."/>
            <person name="Bandaranaike D."/>
            <person name="Bellair M."/>
            <person name="Blankenburg K."/>
            <person name="Chao H."/>
            <person name="Dinh H."/>
            <person name="Doddapaneni H."/>
            <person name="Dugan-Rocha S."/>
            <person name="Elkadiri S."/>
            <person name="Gnanaolivu R."/>
            <person name="Hughes D."/>
            <person name="Lee S."/>
            <person name="Li M."/>
            <person name="Ming W."/>
            <person name="Munidasa M."/>
            <person name="Muniz J."/>
            <person name="Nguyen L."/>
            <person name="Osuji N."/>
            <person name="Pu L.-L."/>
            <person name="Puazo M."/>
            <person name="Skinner E."/>
            <person name="Qu C."/>
            <person name="Quiroz J."/>
            <person name="Raj R."/>
            <person name="Weissenberger G."/>
            <person name="Xin Y."/>
            <person name="Zou X."/>
            <person name="Han Y."/>
            <person name="Worley K."/>
            <person name="Muzny D."/>
            <person name="Gibbs R."/>
        </authorList>
    </citation>
    <scope>NUCLEOTIDE SEQUENCE</scope>
    <source>
        <strain evidence="2">HAZT.00-mixed</strain>
        <tissue evidence="2">Whole organism</tissue>
    </source>
</reference>
<dbReference type="GeneID" id="108668592"/>
<dbReference type="Gene3D" id="3.90.1200.10">
    <property type="match status" value="1"/>
</dbReference>
<dbReference type="AlphaFoldDB" id="A0A6A0GR82"/>
<dbReference type="EMBL" id="JQDR03016409">
    <property type="protein sequence ID" value="KAA0185295.1"/>
    <property type="molecule type" value="Genomic_DNA"/>
</dbReference>
<dbReference type="OMA" id="CAITHEW"/>
<organism evidence="2">
    <name type="scientific">Hyalella azteca</name>
    <name type="common">Amphipod</name>
    <dbReference type="NCBI Taxonomy" id="294128"/>
    <lineage>
        <taxon>Eukaryota</taxon>
        <taxon>Metazoa</taxon>
        <taxon>Ecdysozoa</taxon>
        <taxon>Arthropoda</taxon>
        <taxon>Crustacea</taxon>
        <taxon>Multicrustacea</taxon>
        <taxon>Malacostraca</taxon>
        <taxon>Eumalacostraca</taxon>
        <taxon>Peracarida</taxon>
        <taxon>Amphipoda</taxon>
        <taxon>Senticaudata</taxon>
        <taxon>Talitrida</taxon>
        <taxon>Talitroidea</taxon>
        <taxon>Hyalellidae</taxon>
        <taxon>Hyalella</taxon>
    </lineage>
</organism>